<feature type="compositionally biased region" description="Polar residues" evidence="1">
    <location>
        <begin position="23"/>
        <end position="33"/>
    </location>
</feature>
<name>A0ABQ7ENL0_BRACR</name>
<feature type="region of interest" description="Disordered" evidence="1">
    <location>
        <begin position="1"/>
        <end position="74"/>
    </location>
</feature>
<accession>A0ABQ7ENL0</accession>
<sequence>MSSNRRRNTNSGRTTNSDRLKDNSTPSTETTLKTPGRTPASGSSLEGNPVPRCGVFRVRSQDRPPSSGKWKTSDKENLPYFRIWKSLTYSNRLRPALGRLYKGNPNPKTRDRHFKTSRLGLDG</sequence>
<organism evidence="2 3">
    <name type="scientific">Brassica cretica</name>
    <name type="common">Mustard</name>
    <dbReference type="NCBI Taxonomy" id="69181"/>
    <lineage>
        <taxon>Eukaryota</taxon>
        <taxon>Viridiplantae</taxon>
        <taxon>Streptophyta</taxon>
        <taxon>Embryophyta</taxon>
        <taxon>Tracheophyta</taxon>
        <taxon>Spermatophyta</taxon>
        <taxon>Magnoliopsida</taxon>
        <taxon>eudicotyledons</taxon>
        <taxon>Gunneridae</taxon>
        <taxon>Pentapetalae</taxon>
        <taxon>rosids</taxon>
        <taxon>malvids</taxon>
        <taxon>Brassicales</taxon>
        <taxon>Brassicaceae</taxon>
        <taxon>Brassiceae</taxon>
        <taxon>Brassica</taxon>
    </lineage>
</organism>
<evidence type="ECO:0000256" key="1">
    <source>
        <dbReference type="SAM" id="MobiDB-lite"/>
    </source>
</evidence>
<proteinExistence type="predicted"/>
<keyword evidence="3" id="KW-1185">Reference proteome</keyword>
<dbReference type="Proteomes" id="UP000266723">
    <property type="component" value="Unassembled WGS sequence"/>
</dbReference>
<dbReference type="EMBL" id="QGKV02000299">
    <property type="protein sequence ID" value="KAF3598041.1"/>
    <property type="molecule type" value="Genomic_DNA"/>
</dbReference>
<feature type="region of interest" description="Disordered" evidence="1">
    <location>
        <begin position="99"/>
        <end position="123"/>
    </location>
</feature>
<evidence type="ECO:0000313" key="3">
    <source>
        <dbReference type="Proteomes" id="UP000266723"/>
    </source>
</evidence>
<comment type="caution">
    <text evidence="2">The sequence shown here is derived from an EMBL/GenBank/DDBJ whole genome shotgun (WGS) entry which is preliminary data.</text>
</comment>
<evidence type="ECO:0000313" key="2">
    <source>
        <dbReference type="EMBL" id="KAF3598041.1"/>
    </source>
</evidence>
<protein>
    <submittedName>
        <fullName evidence="2">Uncharacterized protein</fullName>
    </submittedName>
</protein>
<reference evidence="2 3" key="1">
    <citation type="journal article" date="2020" name="BMC Genomics">
        <title>Intraspecific diversification of the crop wild relative Brassica cretica Lam. using demographic model selection.</title>
        <authorList>
            <person name="Kioukis A."/>
            <person name="Michalopoulou V.A."/>
            <person name="Briers L."/>
            <person name="Pirintsos S."/>
            <person name="Studholme D.J."/>
            <person name="Pavlidis P."/>
            <person name="Sarris P.F."/>
        </authorList>
    </citation>
    <scope>NUCLEOTIDE SEQUENCE [LARGE SCALE GENOMIC DNA]</scope>
    <source>
        <strain evidence="3">cv. PFS-1207/04</strain>
    </source>
</reference>
<gene>
    <name evidence="2" type="ORF">DY000_02020701</name>
</gene>